<name>W2QGR8_PHYN3</name>
<dbReference type="VEuPathDB" id="FungiDB:PPTG_22588"/>
<reference evidence="2 3" key="2">
    <citation type="submission" date="2013-11" db="EMBL/GenBank/DDBJ databases">
        <title>The Genome Sequence of Phytophthora parasitica INRA-310.</title>
        <authorList>
            <consortium name="The Broad Institute Genomics Platform"/>
            <person name="Russ C."/>
            <person name="Tyler B."/>
            <person name="Panabieres F."/>
            <person name="Shan W."/>
            <person name="Tripathy S."/>
            <person name="Grunwald N."/>
            <person name="Machado M."/>
            <person name="Johnson C.S."/>
            <person name="Arredondo F."/>
            <person name="Hong C."/>
            <person name="Coffey M."/>
            <person name="Young S.K."/>
            <person name="Zeng Q."/>
            <person name="Gargeya S."/>
            <person name="Fitzgerald M."/>
            <person name="Abouelleil A."/>
            <person name="Alvarado L."/>
            <person name="Chapman S.B."/>
            <person name="Gainer-Dewar J."/>
            <person name="Goldberg J."/>
            <person name="Griggs A."/>
            <person name="Gujja S."/>
            <person name="Hansen M."/>
            <person name="Howarth C."/>
            <person name="Imamovic A."/>
            <person name="Ireland A."/>
            <person name="Larimer J."/>
            <person name="McCowan C."/>
            <person name="Murphy C."/>
            <person name="Pearson M."/>
            <person name="Poon T.W."/>
            <person name="Priest M."/>
            <person name="Roberts A."/>
            <person name="Saif S."/>
            <person name="Shea T."/>
            <person name="Sykes S."/>
            <person name="Wortman J."/>
            <person name="Nusbaum C."/>
            <person name="Birren B."/>
        </authorList>
    </citation>
    <scope>NUCLEOTIDE SEQUENCE [LARGE SCALE GENOMIC DNA]</scope>
    <source>
        <strain evidence="2 3">INRA-310</strain>
    </source>
</reference>
<feature type="region of interest" description="Disordered" evidence="1">
    <location>
        <begin position="32"/>
        <end position="57"/>
    </location>
</feature>
<organism evidence="2 3">
    <name type="scientific">Phytophthora nicotianae (strain INRA-310)</name>
    <name type="common">Phytophthora parasitica</name>
    <dbReference type="NCBI Taxonomy" id="761204"/>
    <lineage>
        <taxon>Eukaryota</taxon>
        <taxon>Sar</taxon>
        <taxon>Stramenopiles</taxon>
        <taxon>Oomycota</taxon>
        <taxon>Peronosporomycetes</taxon>
        <taxon>Peronosporales</taxon>
        <taxon>Peronosporaceae</taxon>
        <taxon>Phytophthora</taxon>
    </lineage>
</organism>
<feature type="compositionally biased region" description="Polar residues" evidence="1">
    <location>
        <begin position="37"/>
        <end position="46"/>
    </location>
</feature>
<gene>
    <name evidence="2" type="ORF">PPTG_22588</name>
</gene>
<dbReference type="EMBL" id="KI669579">
    <property type="protein sequence ID" value="ETN11475.1"/>
    <property type="molecule type" value="Genomic_DNA"/>
</dbReference>
<dbReference type="Proteomes" id="UP000018817">
    <property type="component" value="Unassembled WGS sequence"/>
</dbReference>
<sequence length="57" mass="6351">MVPPTRYTRSLRPNALSRNVPLARVTSMRICRPSTAPPTTSRSFATSLAVRHTLSNR</sequence>
<proteinExistence type="predicted"/>
<protein>
    <submittedName>
        <fullName evidence="2">Uncharacterized protein</fullName>
    </submittedName>
</protein>
<evidence type="ECO:0000313" key="2">
    <source>
        <dbReference type="EMBL" id="ETN11475.1"/>
    </source>
</evidence>
<reference evidence="3" key="1">
    <citation type="submission" date="2011-12" db="EMBL/GenBank/DDBJ databases">
        <authorList>
            <consortium name="The Broad Institute Genome Sequencing Platform"/>
            <person name="Russ C."/>
            <person name="Tyler B."/>
            <person name="Panabieres F."/>
            <person name="Shan W."/>
            <person name="Tripathy S."/>
            <person name="Grunwald N."/>
            <person name="Machado M."/>
            <person name="Young S.K."/>
            <person name="Zeng Q."/>
            <person name="Gargeya S."/>
            <person name="Fitzgerald M."/>
            <person name="Haas B."/>
            <person name="Abouelleil A."/>
            <person name="Alvarado L."/>
            <person name="Arachchi H.M."/>
            <person name="Berlin A."/>
            <person name="Chapman S.B."/>
            <person name="Gearin G."/>
            <person name="Goldberg J."/>
            <person name="Griggs A."/>
            <person name="Gujja S."/>
            <person name="Hansen M."/>
            <person name="Heiman D."/>
            <person name="Howarth C."/>
            <person name="Larimer J."/>
            <person name="Lui A."/>
            <person name="MacDonald P.J.P."/>
            <person name="McCowen C."/>
            <person name="Montmayeur A."/>
            <person name="Murphy C."/>
            <person name="Neiman D."/>
            <person name="Pearson M."/>
            <person name="Priest M."/>
            <person name="Roberts A."/>
            <person name="Saif S."/>
            <person name="Shea T."/>
            <person name="Sisk P."/>
            <person name="Stolte C."/>
            <person name="Sykes S."/>
            <person name="Wortman J."/>
            <person name="Nusbaum C."/>
            <person name="Birren B."/>
        </authorList>
    </citation>
    <scope>NUCLEOTIDE SEQUENCE [LARGE SCALE GENOMIC DNA]</scope>
    <source>
        <strain evidence="3">INRA-310</strain>
    </source>
</reference>
<dbReference type="GeneID" id="20191187"/>
<evidence type="ECO:0000256" key="1">
    <source>
        <dbReference type="SAM" id="MobiDB-lite"/>
    </source>
</evidence>
<dbReference type="AlphaFoldDB" id="W2QGR8"/>
<accession>W2QGR8</accession>
<evidence type="ECO:0000313" key="3">
    <source>
        <dbReference type="Proteomes" id="UP000018817"/>
    </source>
</evidence>
<dbReference type="RefSeq" id="XP_008903437.1">
    <property type="nucleotide sequence ID" value="XM_008905189.1"/>
</dbReference>